<keyword evidence="5 7" id="KW-1133">Transmembrane helix</keyword>
<feature type="transmembrane region" description="Helical" evidence="7">
    <location>
        <begin position="151"/>
        <end position="169"/>
    </location>
</feature>
<feature type="transmembrane region" description="Helical" evidence="7">
    <location>
        <begin position="256"/>
        <end position="275"/>
    </location>
</feature>
<protein>
    <submittedName>
        <fullName evidence="8">YeiH family protein</fullName>
    </submittedName>
</protein>
<feature type="transmembrane region" description="Helical" evidence="7">
    <location>
        <begin position="181"/>
        <end position="202"/>
    </location>
</feature>
<dbReference type="RefSeq" id="WP_380772264.1">
    <property type="nucleotide sequence ID" value="NZ_JBHUEO010000005.1"/>
</dbReference>
<evidence type="ECO:0000256" key="6">
    <source>
        <dbReference type="ARBA" id="ARBA00023136"/>
    </source>
</evidence>
<organism evidence="8 9">
    <name type="scientific">Siminovitchia sediminis</name>
    <dbReference type="NCBI Taxonomy" id="1274353"/>
    <lineage>
        <taxon>Bacteria</taxon>
        <taxon>Bacillati</taxon>
        <taxon>Bacillota</taxon>
        <taxon>Bacilli</taxon>
        <taxon>Bacillales</taxon>
        <taxon>Bacillaceae</taxon>
        <taxon>Siminovitchia</taxon>
    </lineage>
</organism>
<comment type="similarity">
    <text evidence="2">Belongs to the UPF0324 family.</text>
</comment>
<comment type="subcellular location">
    <subcellularLocation>
        <location evidence="1">Cell membrane</location>
        <topology evidence="1">Multi-pass membrane protein</topology>
    </subcellularLocation>
</comment>
<evidence type="ECO:0000313" key="8">
    <source>
        <dbReference type="EMBL" id="MFD1705717.1"/>
    </source>
</evidence>
<evidence type="ECO:0000256" key="7">
    <source>
        <dbReference type="SAM" id="Phobius"/>
    </source>
</evidence>
<name>A0ABW4KFB1_9BACI</name>
<dbReference type="InterPro" id="IPR018383">
    <property type="entry name" value="UPF0324_pro"/>
</dbReference>
<evidence type="ECO:0000256" key="1">
    <source>
        <dbReference type="ARBA" id="ARBA00004651"/>
    </source>
</evidence>
<feature type="transmembrane region" description="Helical" evidence="7">
    <location>
        <begin position="122"/>
        <end position="142"/>
    </location>
</feature>
<feature type="transmembrane region" description="Helical" evidence="7">
    <location>
        <begin position="56"/>
        <end position="78"/>
    </location>
</feature>
<keyword evidence="4 7" id="KW-0812">Transmembrane</keyword>
<evidence type="ECO:0000256" key="4">
    <source>
        <dbReference type="ARBA" id="ARBA00022692"/>
    </source>
</evidence>
<dbReference type="Pfam" id="PF03601">
    <property type="entry name" value="Cons_hypoth698"/>
    <property type="match status" value="1"/>
</dbReference>
<comment type="caution">
    <text evidence="8">The sequence shown here is derived from an EMBL/GenBank/DDBJ whole genome shotgun (WGS) entry which is preliminary data.</text>
</comment>
<dbReference type="PANTHER" id="PTHR30106:SF2">
    <property type="entry name" value="UPF0324 INNER MEMBRANE PROTEIN YEIH"/>
    <property type="match status" value="1"/>
</dbReference>
<accession>A0ABW4KFB1</accession>
<keyword evidence="3" id="KW-1003">Cell membrane</keyword>
<feature type="transmembrane region" description="Helical" evidence="7">
    <location>
        <begin position="214"/>
        <end position="236"/>
    </location>
</feature>
<feature type="transmembrane region" description="Helical" evidence="7">
    <location>
        <begin position="340"/>
        <end position="359"/>
    </location>
</feature>
<feature type="transmembrane region" description="Helical" evidence="7">
    <location>
        <begin position="24"/>
        <end position="44"/>
    </location>
</feature>
<keyword evidence="9" id="KW-1185">Reference proteome</keyword>
<dbReference type="EMBL" id="JBHUEO010000005">
    <property type="protein sequence ID" value="MFD1705717.1"/>
    <property type="molecule type" value="Genomic_DNA"/>
</dbReference>
<dbReference type="PANTHER" id="PTHR30106">
    <property type="entry name" value="INNER MEMBRANE PROTEIN YEIH-RELATED"/>
    <property type="match status" value="1"/>
</dbReference>
<sequence length="394" mass="41894">MKAINTAKVKTNDSTNAQKDSQMIGMLSGLAICLAVMMAGIFVADWIGKLLIGLHILPPGSASPVSGIFVAILLGILIRNTVGLHTVFTQGVSFSVKYALRAGIILLGLRLSLVQALKLGAWGLPLIVACISCGLIVTLYFTRKMNQSKRLGTLIACGTGICGVTAIMATSPVVKAKDDEISYAIANITMFGLIGMLFYPYAAHFFFADEPIKAGLFLGTAIHDTAQVAGSALIYSQMFNMEKAVDVATITKLTRNLFIIAVIPLISYLFFKNGGGTEDEKVNIPKWYKLIPLFVVGFLLMALIRTAGDFTTDQSGQAFGFFSPAGWEAFYTQASSFGSTYLLGMAMAGVGLSTNFHIFKGLGFKPFIIGFIAAVSVGAVSLILVSLFGGLISV</sequence>
<evidence type="ECO:0000256" key="2">
    <source>
        <dbReference type="ARBA" id="ARBA00007977"/>
    </source>
</evidence>
<gene>
    <name evidence="8" type="ORF">ACFSCZ_03010</name>
</gene>
<evidence type="ECO:0000313" key="9">
    <source>
        <dbReference type="Proteomes" id="UP001597301"/>
    </source>
</evidence>
<reference evidence="9" key="1">
    <citation type="journal article" date="2019" name="Int. J. Syst. Evol. Microbiol.">
        <title>The Global Catalogue of Microorganisms (GCM) 10K type strain sequencing project: providing services to taxonomists for standard genome sequencing and annotation.</title>
        <authorList>
            <consortium name="The Broad Institute Genomics Platform"/>
            <consortium name="The Broad Institute Genome Sequencing Center for Infectious Disease"/>
            <person name="Wu L."/>
            <person name="Ma J."/>
        </authorList>
    </citation>
    <scope>NUCLEOTIDE SEQUENCE [LARGE SCALE GENOMIC DNA]</scope>
    <source>
        <strain evidence="9">CGMCC 1.12295</strain>
    </source>
</reference>
<feature type="transmembrane region" description="Helical" evidence="7">
    <location>
        <begin position="366"/>
        <end position="392"/>
    </location>
</feature>
<proteinExistence type="inferred from homology"/>
<evidence type="ECO:0000256" key="5">
    <source>
        <dbReference type="ARBA" id="ARBA00022989"/>
    </source>
</evidence>
<dbReference type="Proteomes" id="UP001597301">
    <property type="component" value="Unassembled WGS sequence"/>
</dbReference>
<keyword evidence="6 7" id="KW-0472">Membrane</keyword>
<feature type="transmembrane region" description="Helical" evidence="7">
    <location>
        <begin position="287"/>
        <end position="304"/>
    </location>
</feature>
<evidence type="ECO:0000256" key="3">
    <source>
        <dbReference type="ARBA" id="ARBA00022475"/>
    </source>
</evidence>